<feature type="domain" description="Xylose isomerase-like TIM barrel" evidence="1">
    <location>
        <begin position="40"/>
        <end position="276"/>
    </location>
</feature>
<dbReference type="PANTHER" id="PTHR12110">
    <property type="entry name" value="HYDROXYPYRUVATE ISOMERASE"/>
    <property type="match status" value="1"/>
</dbReference>
<evidence type="ECO:0000313" key="2">
    <source>
        <dbReference type="EMBL" id="THF73825.1"/>
    </source>
</evidence>
<dbReference type="RefSeq" id="WP_136373002.1">
    <property type="nucleotide sequence ID" value="NZ_SSOB01000048.1"/>
</dbReference>
<dbReference type="GO" id="GO:0016853">
    <property type="term" value="F:isomerase activity"/>
    <property type="evidence" value="ECO:0007669"/>
    <property type="project" value="UniProtKB-KW"/>
</dbReference>
<dbReference type="AlphaFoldDB" id="A0A4S4BH69"/>
<keyword evidence="3" id="KW-1185">Reference proteome</keyword>
<comment type="caution">
    <text evidence="2">The sequence shown here is derived from an EMBL/GenBank/DDBJ whole genome shotgun (WGS) entry which is preliminary data.</text>
</comment>
<evidence type="ECO:0000259" key="1">
    <source>
        <dbReference type="Pfam" id="PF01261"/>
    </source>
</evidence>
<accession>A0A4S4BH69</accession>
<name>A0A4S4BH69_9BACL</name>
<evidence type="ECO:0000313" key="3">
    <source>
        <dbReference type="Proteomes" id="UP000310636"/>
    </source>
</evidence>
<proteinExistence type="predicted"/>
<dbReference type="InterPro" id="IPR050312">
    <property type="entry name" value="IolE/XylAMocC-like"/>
</dbReference>
<keyword evidence="2" id="KW-0413">Isomerase</keyword>
<dbReference type="SUPFAM" id="SSF51658">
    <property type="entry name" value="Xylose isomerase-like"/>
    <property type="match status" value="1"/>
</dbReference>
<dbReference type="Gene3D" id="3.20.20.150">
    <property type="entry name" value="Divalent-metal-dependent TIM barrel enzymes"/>
    <property type="match status" value="1"/>
</dbReference>
<dbReference type="EMBL" id="SSOB01000048">
    <property type="protein sequence ID" value="THF73825.1"/>
    <property type="molecule type" value="Genomic_DNA"/>
</dbReference>
<sequence length="315" mass="35497">MSQTLKMSFEIWPNMPWGRLEICGPAWNSWGDKELDWCIRRIAKYGYEGFDVIYPKIMELRPHEYADAVVKVKRAMEETGLGFSSIGCHTTFVSPRYFDRENGIAKFKKAIDSAADMGAETVVTLVGDGYYDPPLYNLMTRKEAWKQVVEATRDVADYAGGKGVDVSIELIQGTLINSVDAMLKLLELVDRPNVYCCVDVGTFYTTVKPRMPIREAILKLGDRIKVTHVKDEVGFPNIMQSQHVWFGGGYADFKEMADALKEVGYQNFNSVEWEAWQAGGLYGVGEPSGIGLADFDRVAEEALEYLEEFGWGKAR</sequence>
<gene>
    <name evidence="2" type="ORF">E6C55_27285</name>
</gene>
<protein>
    <submittedName>
        <fullName evidence="2">Sugar phosphate isomerase/epimerase</fullName>
    </submittedName>
</protein>
<dbReference type="InterPro" id="IPR036237">
    <property type="entry name" value="Xyl_isomerase-like_sf"/>
</dbReference>
<reference evidence="2 3" key="1">
    <citation type="submission" date="2019-04" db="EMBL/GenBank/DDBJ databases">
        <title>Cohnella sp. nov. isolated from preserved vegetables.</title>
        <authorList>
            <person name="Lin S.-Y."/>
            <person name="Hung M.-H."/>
            <person name="Young C.-C."/>
        </authorList>
    </citation>
    <scope>NUCLEOTIDE SEQUENCE [LARGE SCALE GENOMIC DNA]</scope>
    <source>
        <strain evidence="2 3">CC-MHH1044</strain>
    </source>
</reference>
<dbReference type="Proteomes" id="UP000310636">
    <property type="component" value="Unassembled WGS sequence"/>
</dbReference>
<dbReference type="OrthoDB" id="9786584at2"/>
<dbReference type="Pfam" id="PF01261">
    <property type="entry name" value="AP_endonuc_2"/>
    <property type="match status" value="1"/>
</dbReference>
<dbReference type="InterPro" id="IPR013022">
    <property type="entry name" value="Xyl_isomerase-like_TIM-brl"/>
</dbReference>
<organism evidence="2 3">
    <name type="scientific">Cohnella fermenti</name>
    <dbReference type="NCBI Taxonomy" id="2565925"/>
    <lineage>
        <taxon>Bacteria</taxon>
        <taxon>Bacillati</taxon>
        <taxon>Bacillota</taxon>
        <taxon>Bacilli</taxon>
        <taxon>Bacillales</taxon>
        <taxon>Paenibacillaceae</taxon>
        <taxon>Cohnella</taxon>
    </lineage>
</organism>